<dbReference type="InterPro" id="IPR004859">
    <property type="entry name" value="Xrn1_N"/>
</dbReference>
<dbReference type="Gene3D" id="3.40.50.12390">
    <property type="match status" value="1"/>
</dbReference>
<dbReference type="EMBL" id="MN741018">
    <property type="protein sequence ID" value="QHU22810.1"/>
    <property type="molecule type" value="Genomic_DNA"/>
</dbReference>
<keyword evidence="3" id="KW-0269">Exonuclease</keyword>
<organism evidence="8">
    <name type="scientific">viral metagenome</name>
    <dbReference type="NCBI Taxonomy" id="1070528"/>
    <lineage>
        <taxon>unclassified sequences</taxon>
        <taxon>metagenomes</taxon>
        <taxon>organismal metagenomes</taxon>
    </lineage>
</organism>
<dbReference type="Pfam" id="PF03159">
    <property type="entry name" value="XRN_N"/>
    <property type="match status" value="1"/>
</dbReference>
<feature type="domain" description="Xrn1 helical" evidence="7">
    <location>
        <begin position="340"/>
        <end position="519"/>
    </location>
</feature>
<evidence type="ECO:0000256" key="1">
    <source>
        <dbReference type="ARBA" id="ARBA00022722"/>
    </source>
</evidence>
<dbReference type="InterPro" id="IPR041412">
    <property type="entry name" value="Xrn1_helical"/>
</dbReference>
<feature type="domain" description="Xrn1 N-terminal" evidence="6">
    <location>
        <begin position="1"/>
        <end position="210"/>
    </location>
</feature>
<dbReference type="PANTHER" id="PTHR12341">
    <property type="entry name" value="5'-&gt;3' EXORIBONUCLEASE"/>
    <property type="match status" value="1"/>
</dbReference>
<reference evidence="8" key="1">
    <citation type="journal article" date="2020" name="Nature">
        <title>Giant virus diversity and host interactions through global metagenomics.</title>
        <authorList>
            <person name="Schulz F."/>
            <person name="Roux S."/>
            <person name="Paez-Espino D."/>
            <person name="Jungbluth S."/>
            <person name="Walsh D.A."/>
            <person name="Denef V.J."/>
            <person name="McMahon K.D."/>
            <person name="Konstantinidis K.T."/>
            <person name="Eloe-Fadrosh E.A."/>
            <person name="Kyrpides N.C."/>
            <person name="Woyke T."/>
        </authorList>
    </citation>
    <scope>NUCLEOTIDE SEQUENCE</scope>
    <source>
        <strain evidence="8">GVMAG-S-ERX555907-63</strain>
    </source>
</reference>
<evidence type="ECO:0000313" key="8">
    <source>
        <dbReference type="EMBL" id="QHU22810.1"/>
    </source>
</evidence>
<evidence type="ECO:0000256" key="3">
    <source>
        <dbReference type="ARBA" id="ARBA00022839"/>
    </source>
</evidence>
<dbReference type="Gene3D" id="1.25.40.1050">
    <property type="match status" value="1"/>
</dbReference>
<name>A0A6C0L1P5_9ZZZZ</name>
<evidence type="ECO:0000259" key="7">
    <source>
        <dbReference type="Pfam" id="PF17846"/>
    </source>
</evidence>
<dbReference type="GO" id="GO:0004534">
    <property type="term" value="F:5'-3' RNA exonuclease activity"/>
    <property type="evidence" value="ECO:0007669"/>
    <property type="project" value="TreeGrafter"/>
</dbReference>
<protein>
    <recommendedName>
        <fullName evidence="9">Xrn1 N-terminal domain-containing protein</fullName>
    </recommendedName>
</protein>
<keyword evidence="2" id="KW-0378">Hydrolase</keyword>
<comment type="similarity">
    <text evidence="4">Belongs to the 5'-3' exonuclease family.</text>
</comment>
<dbReference type="GO" id="GO:0003723">
    <property type="term" value="F:RNA binding"/>
    <property type="evidence" value="ECO:0007669"/>
    <property type="project" value="TreeGrafter"/>
</dbReference>
<evidence type="ECO:0000256" key="2">
    <source>
        <dbReference type="ARBA" id="ARBA00022801"/>
    </source>
</evidence>
<proteinExistence type="inferred from homology"/>
<accession>A0A6C0L1P5</accession>
<keyword evidence="1" id="KW-0540">Nuclease</keyword>
<feature type="region of interest" description="Disordered" evidence="5">
    <location>
        <begin position="94"/>
        <end position="122"/>
    </location>
</feature>
<evidence type="ECO:0008006" key="9">
    <source>
        <dbReference type="Google" id="ProtNLM"/>
    </source>
</evidence>
<dbReference type="PANTHER" id="PTHR12341:SF7">
    <property type="entry name" value="5'-3' EXORIBONUCLEASE 1"/>
    <property type="match status" value="1"/>
</dbReference>
<dbReference type="GO" id="GO:0005634">
    <property type="term" value="C:nucleus"/>
    <property type="evidence" value="ECO:0007669"/>
    <property type="project" value="TreeGrafter"/>
</dbReference>
<evidence type="ECO:0000256" key="5">
    <source>
        <dbReference type="SAM" id="MobiDB-lite"/>
    </source>
</evidence>
<dbReference type="GO" id="GO:0016075">
    <property type="term" value="P:rRNA catabolic process"/>
    <property type="evidence" value="ECO:0007669"/>
    <property type="project" value="TreeGrafter"/>
</dbReference>
<feature type="domain" description="Xrn1 helical" evidence="7">
    <location>
        <begin position="237"/>
        <end position="312"/>
    </location>
</feature>
<evidence type="ECO:0000256" key="4">
    <source>
        <dbReference type="ARBA" id="ARBA00038299"/>
    </source>
</evidence>
<dbReference type="InterPro" id="IPR027073">
    <property type="entry name" value="5_3_exoribonuclease"/>
</dbReference>
<dbReference type="Pfam" id="PF17846">
    <property type="entry name" value="XRN_M"/>
    <property type="match status" value="2"/>
</dbReference>
<dbReference type="GO" id="GO:0000956">
    <property type="term" value="P:nuclear-transcribed mRNA catabolic process"/>
    <property type="evidence" value="ECO:0007669"/>
    <property type="project" value="TreeGrafter"/>
</dbReference>
<sequence length="522" mass="61581">MGIPSFYKYIKNAYKDGIGLSNTCPNNVKRLYLDFNGIIHTCKEPVLSENGTEKDIIDAVLKYVEHMVLTINPSELLFIAVDGVAPRAKMEQQRKRRYKSCQDAALEPKKEESPKKKKWDSNAITPGTRFMSNMDRELYKSKYLKELSNKISIIISNSSSPGEGEQKIFRHIRSTDDDDNDDINVIHGLDADLFMLSLLALPKQIYLYREFDLKPSYVCISTLANRLKTRDKIMYTKDYVLMSFLMGNDFIPKLYALNLRQNALDIVLDLYEKLNEKLVVKNKIQKKTLLNILKEISKKEDELVKNRAETTVYKKLVKHGHSPQERFHHWPDYHRNLEIEINFGNPGWRERYYKIACEIDNLEENYHIVENMCKEYVNGLAWNFDYYTSKDPVKYCDQSWYYPYIHAPLLEDIVKYLENNDIKTPKSKKQYTSLEQLAIVLPPQSRFLLPCSWRSYVLHEKKQYPWRFKLDPIGCIFRWECAPILPQFNEDFLKVLKENCELTVHEEKRKKKHNDFLLTNDS</sequence>
<evidence type="ECO:0000259" key="6">
    <source>
        <dbReference type="Pfam" id="PF03159"/>
    </source>
</evidence>
<dbReference type="AlphaFoldDB" id="A0A6C0L1P5"/>